<evidence type="ECO:0000313" key="1">
    <source>
        <dbReference type="EMBL" id="KAL3275230.1"/>
    </source>
</evidence>
<organism evidence="1 2">
    <name type="scientific">Cryptolaemus montrouzieri</name>
    <dbReference type="NCBI Taxonomy" id="559131"/>
    <lineage>
        <taxon>Eukaryota</taxon>
        <taxon>Metazoa</taxon>
        <taxon>Ecdysozoa</taxon>
        <taxon>Arthropoda</taxon>
        <taxon>Hexapoda</taxon>
        <taxon>Insecta</taxon>
        <taxon>Pterygota</taxon>
        <taxon>Neoptera</taxon>
        <taxon>Endopterygota</taxon>
        <taxon>Coleoptera</taxon>
        <taxon>Polyphaga</taxon>
        <taxon>Cucujiformia</taxon>
        <taxon>Coccinelloidea</taxon>
        <taxon>Coccinellidae</taxon>
        <taxon>Scymninae</taxon>
        <taxon>Scymnini</taxon>
        <taxon>Cryptolaemus</taxon>
    </lineage>
</organism>
<comment type="caution">
    <text evidence="1">The sequence shown here is derived from an EMBL/GenBank/DDBJ whole genome shotgun (WGS) entry which is preliminary data.</text>
</comment>
<dbReference type="Proteomes" id="UP001516400">
    <property type="component" value="Unassembled WGS sequence"/>
</dbReference>
<sequence length="125" mass="14467">MKRVEISSRLIGNIKSYFQNRQIRLGCLVLNCTMEVPQESAIAHILWKLMYDGILRLEFLEGNPRRMYVCNEIALKKIDFGILKGPRMGHLPTLNMLEQDFQLKNGDKFLGVVLDSTLNMHKHAH</sequence>
<reference evidence="1 2" key="1">
    <citation type="journal article" date="2021" name="BMC Biol.">
        <title>Horizontally acquired antibacterial genes associated with adaptive radiation of ladybird beetles.</title>
        <authorList>
            <person name="Li H.S."/>
            <person name="Tang X.F."/>
            <person name="Huang Y.H."/>
            <person name="Xu Z.Y."/>
            <person name="Chen M.L."/>
            <person name="Du X.Y."/>
            <person name="Qiu B.Y."/>
            <person name="Chen P.T."/>
            <person name="Zhang W."/>
            <person name="Slipinski A."/>
            <person name="Escalona H.E."/>
            <person name="Waterhouse R.M."/>
            <person name="Zwick A."/>
            <person name="Pang H."/>
        </authorList>
    </citation>
    <scope>NUCLEOTIDE SEQUENCE [LARGE SCALE GENOMIC DNA]</scope>
    <source>
        <strain evidence="1">SYSU2018</strain>
    </source>
</reference>
<evidence type="ECO:0000313" key="2">
    <source>
        <dbReference type="Proteomes" id="UP001516400"/>
    </source>
</evidence>
<dbReference type="AlphaFoldDB" id="A0ABD2N9Q7"/>
<protein>
    <submittedName>
        <fullName evidence="1">Uncharacterized protein</fullName>
    </submittedName>
</protein>
<accession>A0ABD2N9Q7</accession>
<name>A0ABD2N9Q7_9CUCU</name>
<proteinExistence type="predicted"/>
<gene>
    <name evidence="1" type="ORF">HHI36_019999</name>
</gene>
<dbReference type="EMBL" id="JABFTP020000083">
    <property type="protein sequence ID" value="KAL3275230.1"/>
    <property type="molecule type" value="Genomic_DNA"/>
</dbReference>
<keyword evidence="2" id="KW-1185">Reference proteome</keyword>